<dbReference type="Pfam" id="PF22025">
    <property type="entry name" value="ThiI_fer"/>
    <property type="match status" value="1"/>
</dbReference>
<dbReference type="SMART" id="SM00981">
    <property type="entry name" value="THUMP"/>
    <property type="match status" value="1"/>
</dbReference>
<evidence type="ECO:0000259" key="10">
    <source>
        <dbReference type="PROSITE" id="PS51165"/>
    </source>
</evidence>
<dbReference type="GO" id="GO:0009228">
    <property type="term" value="P:thiamine biosynthetic process"/>
    <property type="evidence" value="ECO:0007669"/>
    <property type="project" value="UniProtKB-KW"/>
</dbReference>
<dbReference type="EC" id="2.8.1.4" evidence="9"/>
<keyword evidence="5 9" id="KW-0547">Nucleotide-binding</keyword>
<dbReference type="GO" id="GO:0004810">
    <property type="term" value="F:CCA tRNA nucleotidyltransferase activity"/>
    <property type="evidence" value="ECO:0007669"/>
    <property type="project" value="InterPro"/>
</dbReference>
<dbReference type="InterPro" id="IPR014729">
    <property type="entry name" value="Rossmann-like_a/b/a_fold"/>
</dbReference>
<evidence type="ECO:0000313" key="11">
    <source>
        <dbReference type="EMBL" id="UZW64268.1"/>
    </source>
</evidence>
<evidence type="ECO:0000256" key="3">
    <source>
        <dbReference type="ARBA" id="ARBA00022555"/>
    </source>
</evidence>
<dbReference type="InterPro" id="IPR020536">
    <property type="entry name" value="ThiI_AANH"/>
</dbReference>
<comment type="catalytic activity">
    <reaction evidence="9">
        <text>[ThiS sulfur-carrier protein]-C-terminal Gly-Gly-AMP + S-sulfanyl-L-cysteinyl-[cysteine desulfurase] + AH2 = [ThiS sulfur-carrier protein]-C-terminal-Gly-aminoethanethioate + L-cysteinyl-[cysteine desulfurase] + A + AMP + 2 H(+)</text>
        <dbReference type="Rhea" id="RHEA:43340"/>
        <dbReference type="Rhea" id="RHEA-COMP:12157"/>
        <dbReference type="Rhea" id="RHEA-COMP:12158"/>
        <dbReference type="Rhea" id="RHEA-COMP:12910"/>
        <dbReference type="Rhea" id="RHEA-COMP:19908"/>
        <dbReference type="ChEBI" id="CHEBI:13193"/>
        <dbReference type="ChEBI" id="CHEBI:15378"/>
        <dbReference type="ChEBI" id="CHEBI:17499"/>
        <dbReference type="ChEBI" id="CHEBI:29950"/>
        <dbReference type="ChEBI" id="CHEBI:61963"/>
        <dbReference type="ChEBI" id="CHEBI:90618"/>
        <dbReference type="ChEBI" id="CHEBI:232372"/>
        <dbReference type="ChEBI" id="CHEBI:456215"/>
    </reaction>
</comment>
<evidence type="ECO:0000256" key="2">
    <source>
        <dbReference type="ARBA" id="ARBA00022490"/>
    </source>
</evidence>
<evidence type="ECO:0000313" key="12">
    <source>
        <dbReference type="Proteomes" id="UP001164481"/>
    </source>
</evidence>
<comment type="function">
    <text evidence="9">Catalyzes the ATP-dependent transfer of a sulfur to tRNA to produce 4-thiouridine in position 8 of tRNAs, which functions as a near-UV photosensor. Also catalyzes the transfer of sulfur to the sulfur carrier protein ThiS, forming ThiS-thiocarboxylate. This is a step in the synthesis of thiazole, in the thiamine biosynthesis pathway. The sulfur is donated as persulfide by IscS.</text>
</comment>
<feature type="binding site" evidence="9">
    <location>
        <begin position="195"/>
        <end position="196"/>
    </location>
    <ligand>
        <name>ATP</name>
        <dbReference type="ChEBI" id="CHEBI:30616"/>
    </ligand>
</feature>
<dbReference type="InterPro" id="IPR049962">
    <property type="entry name" value="THUMP_ThiI"/>
</dbReference>
<dbReference type="SUPFAM" id="SSF143437">
    <property type="entry name" value="THUMP domain-like"/>
    <property type="match status" value="1"/>
</dbReference>
<dbReference type="GO" id="GO:0000049">
    <property type="term" value="F:tRNA binding"/>
    <property type="evidence" value="ECO:0007669"/>
    <property type="project" value="UniProtKB-UniRule"/>
</dbReference>
<evidence type="ECO:0000256" key="6">
    <source>
        <dbReference type="ARBA" id="ARBA00022840"/>
    </source>
</evidence>
<keyword evidence="4 9" id="KW-0808">Transferase</keyword>
<organism evidence="11 12">
    <name type="scientific">Mycoplasmopsis synoviae</name>
    <name type="common">Mycoplasma synoviae</name>
    <dbReference type="NCBI Taxonomy" id="2109"/>
    <lineage>
        <taxon>Bacteria</taxon>
        <taxon>Bacillati</taxon>
        <taxon>Mycoplasmatota</taxon>
        <taxon>Mycoplasmoidales</taxon>
        <taxon>Metamycoplasmataceae</taxon>
        <taxon>Mycoplasmopsis</taxon>
    </lineage>
</organism>
<dbReference type="CDD" id="cd01712">
    <property type="entry name" value="PPase_ThiI"/>
    <property type="match status" value="1"/>
</dbReference>
<keyword evidence="6 9" id="KW-0067">ATP-binding</keyword>
<accession>A0AAX3EZ40</accession>
<dbReference type="HAMAP" id="MF_00021">
    <property type="entry name" value="ThiI"/>
    <property type="match status" value="1"/>
</dbReference>
<dbReference type="Gene3D" id="3.40.50.620">
    <property type="entry name" value="HUPs"/>
    <property type="match status" value="1"/>
</dbReference>
<proteinExistence type="inferred from homology"/>
<keyword evidence="8 9" id="KW-0784">Thiamine biosynthesis</keyword>
<dbReference type="InterPro" id="IPR004114">
    <property type="entry name" value="THUMP_dom"/>
</dbReference>
<comment type="subcellular location">
    <subcellularLocation>
        <location evidence="1 9">Cytoplasm</location>
    </subcellularLocation>
</comment>
<sequence length="376" mass="42951">MYKKILIRYGELVLKGKNRTTFIKQLGSNIKEILNTEYEMEFDRMYIPYSEENLKNLKYVFGISSFSPVIETNKNLEDIQSAITKLINKNASTFKIAARRNDKSFELNSDQLNNLLGGFVLKNSHLKVNIKKPDQIFNIEIRKNSVYVFDKSINGIGGIPVGISGKVLHLISGGFDSPVAAYLLMKRGFKVDFLTFVTPPQTDETTINKIKNLTKVLSRYQKESNLYVCDFSLISSYIEFTEFKSFKIILMRRSFYRIASELAKQNEILMISNGENLAQVASQTNESMAVIGSSIKNEILRPLLTYDKNEIINLSKVIETHDISILKSKEACELFAPKNPVTKPTEAKTLRIESKLDELKTYEEIVLNQKMKKFAI</sequence>
<feature type="binding site" evidence="9">
    <location>
        <position position="252"/>
    </location>
    <ligand>
        <name>ATP</name>
        <dbReference type="ChEBI" id="CHEBI:30616"/>
    </ligand>
</feature>
<keyword evidence="3 9" id="KW-0820">tRNA-binding</keyword>
<dbReference type="InterPro" id="IPR049961">
    <property type="entry name" value="ThiI_N"/>
</dbReference>
<feature type="binding site" evidence="9">
    <location>
        <position position="274"/>
    </location>
    <ligand>
        <name>ATP</name>
        <dbReference type="ChEBI" id="CHEBI:30616"/>
    </ligand>
</feature>
<dbReference type="GO" id="GO:0002937">
    <property type="term" value="P:tRNA 4-thiouridine biosynthesis"/>
    <property type="evidence" value="ECO:0007669"/>
    <property type="project" value="TreeGrafter"/>
</dbReference>
<evidence type="ECO:0000256" key="8">
    <source>
        <dbReference type="ARBA" id="ARBA00022977"/>
    </source>
</evidence>
<evidence type="ECO:0000256" key="5">
    <source>
        <dbReference type="ARBA" id="ARBA00022741"/>
    </source>
</evidence>
<keyword evidence="7 9" id="KW-0694">RNA-binding</keyword>
<dbReference type="RefSeq" id="WP_154221726.1">
    <property type="nucleotide sequence ID" value="NZ_CP034544.1"/>
</dbReference>
<dbReference type="Pfam" id="PF02568">
    <property type="entry name" value="ThiI"/>
    <property type="match status" value="1"/>
</dbReference>
<feature type="binding site" evidence="9">
    <location>
        <position position="283"/>
    </location>
    <ligand>
        <name>ATP</name>
        <dbReference type="ChEBI" id="CHEBI:30616"/>
    </ligand>
</feature>
<keyword evidence="2 9" id="KW-0963">Cytoplasm</keyword>
<comment type="catalytic activity">
    <reaction evidence="9">
        <text>[ThiI sulfur-carrier protein]-S-sulfanyl-L-cysteine + a uridine in tRNA + 2 reduced [2Fe-2S]-[ferredoxin] + ATP + H(+) = [ThiI sulfur-carrier protein]-L-cysteine + a 4-thiouridine in tRNA + 2 oxidized [2Fe-2S]-[ferredoxin] + AMP + diphosphate</text>
        <dbReference type="Rhea" id="RHEA:24176"/>
        <dbReference type="Rhea" id="RHEA-COMP:10000"/>
        <dbReference type="Rhea" id="RHEA-COMP:10001"/>
        <dbReference type="Rhea" id="RHEA-COMP:13337"/>
        <dbReference type="Rhea" id="RHEA-COMP:13338"/>
        <dbReference type="Rhea" id="RHEA-COMP:13339"/>
        <dbReference type="Rhea" id="RHEA-COMP:13340"/>
        <dbReference type="ChEBI" id="CHEBI:15378"/>
        <dbReference type="ChEBI" id="CHEBI:29950"/>
        <dbReference type="ChEBI" id="CHEBI:30616"/>
        <dbReference type="ChEBI" id="CHEBI:33019"/>
        <dbReference type="ChEBI" id="CHEBI:33737"/>
        <dbReference type="ChEBI" id="CHEBI:33738"/>
        <dbReference type="ChEBI" id="CHEBI:61963"/>
        <dbReference type="ChEBI" id="CHEBI:65315"/>
        <dbReference type="ChEBI" id="CHEBI:136798"/>
        <dbReference type="ChEBI" id="CHEBI:456215"/>
        <dbReference type="EC" id="2.8.1.4"/>
    </reaction>
</comment>
<dbReference type="GO" id="GO:0140741">
    <property type="term" value="F:tRNA-uracil-4 sulfurtransferase activity"/>
    <property type="evidence" value="ECO:0007669"/>
    <property type="project" value="UniProtKB-EC"/>
</dbReference>
<dbReference type="GO" id="GO:0005524">
    <property type="term" value="F:ATP binding"/>
    <property type="evidence" value="ECO:0007669"/>
    <property type="project" value="UniProtKB-UniRule"/>
</dbReference>
<comment type="pathway">
    <text evidence="9">Cofactor biosynthesis; thiamine diphosphate biosynthesis.</text>
</comment>
<protein>
    <recommendedName>
        <fullName evidence="9">Probable tRNA sulfurtransferase</fullName>
        <ecNumber evidence="9">2.8.1.4</ecNumber>
    </recommendedName>
    <alternativeName>
        <fullName evidence="9">Sulfur carrier protein ThiS sulfurtransferase</fullName>
    </alternativeName>
    <alternativeName>
        <fullName evidence="9">Thiamine biosynthesis protein ThiI</fullName>
    </alternativeName>
    <alternativeName>
        <fullName evidence="9">tRNA 4-thiouridine synthase</fullName>
    </alternativeName>
</protein>
<dbReference type="PROSITE" id="PS51165">
    <property type="entry name" value="THUMP"/>
    <property type="match status" value="1"/>
</dbReference>
<dbReference type="GO" id="GO:0052837">
    <property type="term" value="P:thiazole biosynthetic process"/>
    <property type="evidence" value="ECO:0007669"/>
    <property type="project" value="TreeGrafter"/>
</dbReference>
<evidence type="ECO:0000256" key="4">
    <source>
        <dbReference type="ARBA" id="ARBA00022679"/>
    </source>
</evidence>
<dbReference type="Proteomes" id="UP001164481">
    <property type="component" value="Chromosome"/>
</dbReference>
<dbReference type="InterPro" id="IPR050102">
    <property type="entry name" value="tRNA_sulfurtransferase_ThiI"/>
</dbReference>
<dbReference type="CDD" id="cd11716">
    <property type="entry name" value="THUMP_ThiI"/>
    <property type="match status" value="1"/>
</dbReference>
<dbReference type="InterPro" id="IPR054173">
    <property type="entry name" value="ThiI_fer"/>
</dbReference>
<dbReference type="EMBL" id="CP107525">
    <property type="protein sequence ID" value="UZW64268.1"/>
    <property type="molecule type" value="Genomic_DNA"/>
</dbReference>
<dbReference type="InterPro" id="IPR003720">
    <property type="entry name" value="tRNA_STrfase"/>
</dbReference>
<dbReference type="SUPFAM" id="SSF52402">
    <property type="entry name" value="Adenine nucleotide alpha hydrolases-like"/>
    <property type="match status" value="1"/>
</dbReference>
<feature type="domain" description="THUMP" evidence="10">
    <location>
        <begin position="51"/>
        <end position="152"/>
    </location>
</feature>
<dbReference type="NCBIfam" id="TIGR00342">
    <property type="entry name" value="tRNA uracil 4-sulfurtransferase ThiI"/>
    <property type="match status" value="1"/>
</dbReference>
<dbReference type="GO" id="GO:0005829">
    <property type="term" value="C:cytosol"/>
    <property type="evidence" value="ECO:0007669"/>
    <property type="project" value="TreeGrafter"/>
</dbReference>
<gene>
    <name evidence="9 11" type="primary">thiI</name>
    <name evidence="11" type="ORF">OIE46_02725</name>
</gene>
<dbReference type="PANTHER" id="PTHR43209">
    <property type="entry name" value="TRNA SULFURTRANSFERASE"/>
    <property type="match status" value="1"/>
</dbReference>
<evidence type="ECO:0000256" key="7">
    <source>
        <dbReference type="ARBA" id="ARBA00022884"/>
    </source>
</evidence>
<dbReference type="Pfam" id="PF02926">
    <property type="entry name" value="THUMP"/>
    <property type="match status" value="1"/>
</dbReference>
<evidence type="ECO:0000256" key="1">
    <source>
        <dbReference type="ARBA" id="ARBA00004496"/>
    </source>
</evidence>
<comment type="similarity">
    <text evidence="9">Belongs to the ThiI family.</text>
</comment>
<reference evidence="11" key="1">
    <citation type="submission" date="2022-10" db="EMBL/GenBank/DDBJ databases">
        <authorList>
            <person name="Wei X."/>
        </authorList>
    </citation>
    <scope>NUCLEOTIDE SEQUENCE</scope>
    <source>
        <strain evidence="11">SD2</strain>
    </source>
</reference>
<dbReference type="Gene3D" id="3.30.2130.30">
    <property type="match status" value="1"/>
</dbReference>
<dbReference type="GO" id="GO:0009229">
    <property type="term" value="P:thiamine diphosphate biosynthetic process"/>
    <property type="evidence" value="ECO:0007669"/>
    <property type="project" value="UniProtKB-UniRule"/>
</dbReference>
<feature type="binding site" evidence="9">
    <location>
        <begin position="170"/>
        <end position="171"/>
    </location>
    <ligand>
        <name>ATP</name>
        <dbReference type="ChEBI" id="CHEBI:30616"/>
    </ligand>
</feature>
<dbReference type="AlphaFoldDB" id="A0AAX3EZ40"/>
<name>A0AAX3EZ40_MYCSY</name>
<reference evidence="11" key="2">
    <citation type="submission" date="2022-11" db="EMBL/GenBank/DDBJ databases">
        <title>complete genomes of mycoplasma synoviae ZX313 strain and SD2 strain.</title>
        <authorList>
            <person name="Zhong Q."/>
        </authorList>
    </citation>
    <scope>NUCLEOTIDE SEQUENCE</scope>
    <source>
        <strain evidence="11">SD2</strain>
    </source>
</reference>
<dbReference type="PANTHER" id="PTHR43209:SF1">
    <property type="entry name" value="TRNA SULFURTRANSFERASE"/>
    <property type="match status" value="1"/>
</dbReference>
<evidence type="ECO:0000256" key="9">
    <source>
        <dbReference type="HAMAP-Rule" id="MF_00021"/>
    </source>
</evidence>